<sequence length="216" mass="23662">MNESQSTELFQGIARFLDERKLEFDQITAARQEALSQLARYVGDSLATIGTAKLTFICTHNSRRSHLAQVWAKVAADACGLTGVQTFSGGTEATAMNPRVVDSLCRSGFQIQADNPRSDNPTYLVRYSDAAPPLRCFSKVHDQPPNPTSGYAAVMTCSDADQACPVVAGCDLRSPIRYEDPKVADGSPAEADTYDARSRQIAREMFFLMHEVECLD</sequence>
<gene>
    <name evidence="1" type="ORF">FYK55_19160</name>
</gene>
<comment type="caution">
    <text evidence="1">The sequence shown here is derived from an EMBL/GenBank/DDBJ whole genome shotgun (WGS) entry which is preliminary data.</text>
</comment>
<dbReference type="PANTHER" id="PTHR43428:SF1">
    <property type="entry name" value="ARSENATE REDUCTASE"/>
    <property type="match status" value="1"/>
</dbReference>
<dbReference type="Proteomes" id="UP000324479">
    <property type="component" value="Unassembled WGS sequence"/>
</dbReference>
<dbReference type="InterPro" id="IPR036196">
    <property type="entry name" value="Ptyr_pPase_sf"/>
</dbReference>
<keyword evidence="2" id="KW-1185">Reference proteome</keyword>
<dbReference type="EMBL" id="VWOX01000011">
    <property type="protein sequence ID" value="KAA5541019.1"/>
    <property type="molecule type" value="Genomic_DNA"/>
</dbReference>
<name>A0A5M6D5H4_9BACT</name>
<evidence type="ECO:0000313" key="1">
    <source>
        <dbReference type="EMBL" id="KAA5541019.1"/>
    </source>
</evidence>
<protein>
    <submittedName>
        <fullName evidence="1">Protein-tyrosine-phosphatase</fullName>
    </submittedName>
</protein>
<proteinExistence type="predicted"/>
<evidence type="ECO:0000313" key="2">
    <source>
        <dbReference type="Proteomes" id="UP000324479"/>
    </source>
</evidence>
<organism evidence="1 2">
    <name type="scientific">Roseiconus nitratireducens</name>
    <dbReference type="NCBI Taxonomy" id="2605748"/>
    <lineage>
        <taxon>Bacteria</taxon>
        <taxon>Pseudomonadati</taxon>
        <taxon>Planctomycetota</taxon>
        <taxon>Planctomycetia</taxon>
        <taxon>Pirellulales</taxon>
        <taxon>Pirellulaceae</taxon>
        <taxon>Roseiconus</taxon>
    </lineage>
</organism>
<dbReference type="AlphaFoldDB" id="A0A5M6D5H4"/>
<dbReference type="RefSeq" id="WP_150078063.1">
    <property type="nucleotide sequence ID" value="NZ_VWOX01000011.1"/>
</dbReference>
<accession>A0A5M6D5H4</accession>
<dbReference type="SUPFAM" id="SSF52788">
    <property type="entry name" value="Phosphotyrosine protein phosphatases I"/>
    <property type="match status" value="1"/>
</dbReference>
<dbReference type="PANTHER" id="PTHR43428">
    <property type="entry name" value="ARSENATE REDUCTASE"/>
    <property type="match status" value="1"/>
</dbReference>
<reference evidence="1 2" key="1">
    <citation type="submission" date="2019-08" db="EMBL/GenBank/DDBJ databases">
        <authorList>
            <person name="Dhanesh K."/>
            <person name="Kumar G."/>
            <person name="Sasikala C."/>
            <person name="Venkata Ramana C."/>
        </authorList>
    </citation>
    <scope>NUCLEOTIDE SEQUENCE [LARGE SCALE GENOMIC DNA]</scope>
    <source>
        <strain evidence="1 2">JC645</strain>
    </source>
</reference>
<dbReference type="Gene3D" id="3.40.50.2300">
    <property type="match status" value="1"/>
</dbReference>